<accession>A0A9D2EIS5</accession>
<feature type="transmembrane region" description="Helical" evidence="1">
    <location>
        <begin position="99"/>
        <end position="118"/>
    </location>
</feature>
<gene>
    <name evidence="2" type="ORF">H9968_00830</name>
</gene>
<keyword evidence="1" id="KW-0472">Membrane</keyword>
<proteinExistence type="predicted"/>
<comment type="caution">
    <text evidence="2">The sequence shown here is derived from an EMBL/GenBank/DDBJ whole genome shotgun (WGS) entry which is preliminary data.</text>
</comment>
<evidence type="ECO:0000313" key="3">
    <source>
        <dbReference type="Proteomes" id="UP000824049"/>
    </source>
</evidence>
<dbReference type="Proteomes" id="UP000824049">
    <property type="component" value="Unassembled WGS sequence"/>
</dbReference>
<dbReference type="EMBL" id="DXBR01000010">
    <property type="protein sequence ID" value="HIZ38459.1"/>
    <property type="molecule type" value="Genomic_DNA"/>
</dbReference>
<evidence type="ECO:0000256" key="1">
    <source>
        <dbReference type="SAM" id="Phobius"/>
    </source>
</evidence>
<name>A0A9D2EIS5_9FIRM</name>
<evidence type="ECO:0000313" key="2">
    <source>
        <dbReference type="EMBL" id="HIZ38459.1"/>
    </source>
</evidence>
<reference evidence="2" key="1">
    <citation type="journal article" date="2021" name="PeerJ">
        <title>Extensive microbial diversity within the chicken gut microbiome revealed by metagenomics and culture.</title>
        <authorList>
            <person name="Gilroy R."/>
            <person name="Ravi A."/>
            <person name="Getino M."/>
            <person name="Pursley I."/>
            <person name="Horton D.L."/>
            <person name="Alikhan N.F."/>
            <person name="Baker D."/>
            <person name="Gharbi K."/>
            <person name="Hall N."/>
            <person name="Watson M."/>
            <person name="Adriaenssens E.M."/>
            <person name="Foster-Nyarko E."/>
            <person name="Jarju S."/>
            <person name="Secka A."/>
            <person name="Antonio M."/>
            <person name="Oren A."/>
            <person name="Chaudhuri R.R."/>
            <person name="La Ragione R."/>
            <person name="Hildebrand F."/>
            <person name="Pallen M.J."/>
        </authorList>
    </citation>
    <scope>NUCLEOTIDE SEQUENCE</scope>
    <source>
        <strain evidence="2">CHK179-28034</strain>
    </source>
</reference>
<reference evidence="2" key="2">
    <citation type="submission" date="2021-04" db="EMBL/GenBank/DDBJ databases">
        <authorList>
            <person name="Gilroy R."/>
        </authorList>
    </citation>
    <scope>NUCLEOTIDE SEQUENCE</scope>
    <source>
        <strain evidence="2">CHK179-28034</strain>
    </source>
</reference>
<keyword evidence="1" id="KW-0812">Transmembrane</keyword>
<organism evidence="2 3">
    <name type="scientific">Candidatus Anaerobutyricum stercoris</name>
    <dbReference type="NCBI Taxonomy" id="2838457"/>
    <lineage>
        <taxon>Bacteria</taxon>
        <taxon>Bacillati</taxon>
        <taxon>Bacillota</taxon>
        <taxon>Clostridia</taxon>
        <taxon>Lachnospirales</taxon>
        <taxon>Lachnospiraceae</taxon>
        <taxon>Anaerobutyricum</taxon>
    </lineage>
</organism>
<keyword evidence="1" id="KW-1133">Transmembrane helix</keyword>
<protein>
    <submittedName>
        <fullName evidence="2">DUF2007 domain-containing protein</fullName>
    </submittedName>
</protein>
<dbReference type="AlphaFoldDB" id="A0A9D2EIS5"/>
<sequence length="125" mass="14323">MKKIYTAATEAEGNELVRVLREQGIPSYTKEGGSGEYMRIAWGTSIYGTGLYVKEEDTEMASVLIKEYRQENWNADDHSELIKEESSATIVPWYKNKVFIARGILAWMAIMMVMLFIFEYMSQGS</sequence>